<proteinExistence type="predicted"/>
<keyword evidence="1" id="KW-0812">Transmembrane</keyword>
<organism evidence="2">
    <name type="scientific">Anguilla anguilla</name>
    <name type="common">European freshwater eel</name>
    <name type="synonym">Muraena anguilla</name>
    <dbReference type="NCBI Taxonomy" id="7936"/>
    <lineage>
        <taxon>Eukaryota</taxon>
        <taxon>Metazoa</taxon>
        <taxon>Chordata</taxon>
        <taxon>Craniata</taxon>
        <taxon>Vertebrata</taxon>
        <taxon>Euteleostomi</taxon>
        <taxon>Actinopterygii</taxon>
        <taxon>Neopterygii</taxon>
        <taxon>Teleostei</taxon>
        <taxon>Anguilliformes</taxon>
        <taxon>Anguillidae</taxon>
        <taxon>Anguilla</taxon>
    </lineage>
</organism>
<evidence type="ECO:0000313" key="2">
    <source>
        <dbReference type="EMBL" id="JAH69604.1"/>
    </source>
</evidence>
<dbReference type="AlphaFoldDB" id="A0A0E9UUP9"/>
<sequence>MFFSFWIFKENVFFKFTNLIFILFLPLFIWPEMY</sequence>
<protein>
    <submittedName>
        <fullName evidence="2">Uncharacterized protein</fullName>
    </submittedName>
</protein>
<keyword evidence="1" id="KW-1133">Transmembrane helix</keyword>
<dbReference type="EMBL" id="GBXM01038973">
    <property type="protein sequence ID" value="JAH69604.1"/>
    <property type="molecule type" value="Transcribed_RNA"/>
</dbReference>
<evidence type="ECO:0000256" key="1">
    <source>
        <dbReference type="SAM" id="Phobius"/>
    </source>
</evidence>
<keyword evidence="1" id="KW-0472">Membrane</keyword>
<reference evidence="2" key="1">
    <citation type="submission" date="2014-11" db="EMBL/GenBank/DDBJ databases">
        <authorList>
            <person name="Amaro Gonzalez C."/>
        </authorList>
    </citation>
    <scope>NUCLEOTIDE SEQUENCE</scope>
</reference>
<reference evidence="2" key="2">
    <citation type="journal article" date="2015" name="Fish Shellfish Immunol.">
        <title>Early steps in the European eel (Anguilla anguilla)-Vibrio vulnificus interaction in the gills: Role of the RtxA13 toxin.</title>
        <authorList>
            <person name="Callol A."/>
            <person name="Pajuelo D."/>
            <person name="Ebbesson L."/>
            <person name="Teles M."/>
            <person name="MacKenzie S."/>
            <person name="Amaro C."/>
        </authorList>
    </citation>
    <scope>NUCLEOTIDE SEQUENCE</scope>
</reference>
<name>A0A0E9UUP9_ANGAN</name>
<feature type="transmembrane region" description="Helical" evidence="1">
    <location>
        <begin position="12"/>
        <end position="30"/>
    </location>
</feature>
<accession>A0A0E9UUP9</accession>